<dbReference type="InterPro" id="IPR051639">
    <property type="entry name" value="BCD1"/>
</dbReference>
<dbReference type="SUPFAM" id="SSF144232">
    <property type="entry name" value="HIT/MYND zinc finger-like"/>
    <property type="match status" value="1"/>
</dbReference>
<evidence type="ECO:0000256" key="5">
    <source>
        <dbReference type="ARBA" id="ARBA00049598"/>
    </source>
</evidence>
<organism evidence="9 10">
    <name type="scientific">Galdieria partita</name>
    <dbReference type="NCBI Taxonomy" id="83374"/>
    <lineage>
        <taxon>Eukaryota</taxon>
        <taxon>Rhodophyta</taxon>
        <taxon>Bangiophyceae</taxon>
        <taxon>Galdieriales</taxon>
        <taxon>Galdieriaceae</taxon>
        <taxon>Galdieria</taxon>
    </lineage>
</organism>
<comment type="function">
    <text evidence="5">Required for box C/D snoRNAs accumulation involved in snoRNA processing, snoRNA transport to the nucleolus and ribosome biogenesis.</text>
</comment>
<keyword evidence="3 7" id="KW-0863">Zinc-finger</keyword>
<evidence type="ECO:0000259" key="8">
    <source>
        <dbReference type="PROSITE" id="PS51083"/>
    </source>
</evidence>
<reference evidence="9" key="1">
    <citation type="journal article" date="2022" name="Proc. Natl. Acad. Sci. U.S.A.">
        <title>Life cycle and functional genomics of the unicellular red alga Galdieria for elucidating algal and plant evolution and industrial use.</title>
        <authorList>
            <person name="Hirooka S."/>
            <person name="Itabashi T."/>
            <person name="Ichinose T.M."/>
            <person name="Onuma R."/>
            <person name="Fujiwara T."/>
            <person name="Yamashita S."/>
            <person name="Jong L.W."/>
            <person name="Tomita R."/>
            <person name="Iwane A.H."/>
            <person name="Miyagishima S.Y."/>
        </authorList>
    </citation>
    <scope>NUCLEOTIDE SEQUENCE</scope>
    <source>
        <strain evidence="9">NBRC 102759</strain>
    </source>
</reference>
<dbReference type="GO" id="GO:0008270">
    <property type="term" value="F:zinc ion binding"/>
    <property type="evidence" value="ECO:0007669"/>
    <property type="project" value="UniProtKB-UniRule"/>
</dbReference>
<dbReference type="GO" id="GO:0070761">
    <property type="term" value="C:pre-snoRNP complex"/>
    <property type="evidence" value="ECO:0007669"/>
    <property type="project" value="TreeGrafter"/>
</dbReference>
<gene>
    <name evidence="9" type="ORF">GpartN1_g6231.t1</name>
</gene>
<evidence type="ECO:0000256" key="2">
    <source>
        <dbReference type="ARBA" id="ARBA00022723"/>
    </source>
</evidence>
<evidence type="ECO:0000256" key="6">
    <source>
        <dbReference type="ARBA" id="ARBA00049654"/>
    </source>
</evidence>
<evidence type="ECO:0000313" key="10">
    <source>
        <dbReference type="Proteomes" id="UP001061958"/>
    </source>
</evidence>
<evidence type="ECO:0000313" key="9">
    <source>
        <dbReference type="EMBL" id="GJQ14440.1"/>
    </source>
</evidence>
<keyword evidence="10" id="KW-1185">Reference proteome</keyword>
<dbReference type="PANTHER" id="PTHR13483:SF3">
    <property type="entry name" value="BOX C_D SNORNA PROTEIN 1"/>
    <property type="match status" value="1"/>
</dbReference>
<keyword evidence="2" id="KW-0479">Metal-binding</keyword>
<evidence type="ECO:0000256" key="4">
    <source>
        <dbReference type="ARBA" id="ARBA00022833"/>
    </source>
</evidence>
<dbReference type="AlphaFoldDB" id="A0A9C7UTG3"/>
<feature type="domain" description="HIT-type" evidence="8">
    <location>
        <begin position="14"/>
        <end position="55"/>
    </location>
</feature>
<proteinExistence type="inferred from homology"/>
<dbReference type="Gene3D" id="3.30.60.190">
    <property type="match status" value="1"/>
</dbReference>
<dbReference type="EMBL" id="BQMJ01000055">
    <property type="protein sequence ID" value="GJQ14440.1"/>
    <property type="molecule type" value="Genomic_DNA"/>
</dbReference>
<dbReference type="OrthoDB" id="272357at2759"/>
<dbReference type="InterPro" id="IPR007529">
    <property type="entry name" value="Znf_HIT"/>
</dbReference>
<dbReference type="Proteomes" id="UP001061958">
    <property type="component" value="Unassembled WGS sequence"/>
</dbReference>
<dbReference type="Pfam" id="PF04438">
    <property type="entry name" value="zf-HIT"/>
    <property type="match status" value="1"/>
</dbReference>
<keyword evidence="4" id="KW-0862">Zinc</keyword>
<protein>
    <recommendedName>
        <fullName evidence="8">HIT-type domain-containing protein</fullName>
    </recommendedName>
</protein>
<sequence>MEEEAAVNTLQDNCQVCCLDKNKDAANLAKYKCPSCGTRTCSLICVKTHKEQTGCDGKRQKIQFVPMTQYTEETFLNDYTFLEQVHRASSAATVQLQRWKDEQKSWFHVQKKNKVLERKAKQSNISVCFLPRVFTKAKLNQSVYSFKNGCIFWSLRLIFPHLKLAWQVTRVDENEPLKEVLQNIFQPKPSLSRNRKLSQLLRTYSQYKVEQMQVYLVSEKRRDLDHKTFERCDMTFSLKQILQGKIVVEFPTVAVLLPFEDLESIHRSH</sequence>
<comment type="similarity">
    <text evidence="6">Belongs to the BCD1 family.</text>
</comment>
<dbReference type="GO" id="GO:0048254">
    <property type="term" value="P:snoRNA localization"/>
    <property type="evidence" value="ECO:0007669"/>
    <property type="project" value="TreeGrafter"/>
</dbReference>
<reference evidence="9" key="2">
    <citation type="submission" date="2022-01" db="EMBL/GenBank/DDBJ databases">
        <authorList>
            <person name="Hirooka S."/>
            <person name="Miyagishima S.Y."/>
        </authorList>
    </citation>
    <scope>NUCLEOTIDE SEQUENCE</scope>
    <source>
        <strain evidence="9">NBRC 102759</strain>
    </source>
</reference>
<dbReference type="InterPro" id="IPR057721">
    <property type="entry name" value="BCD1_alpha/beta"/>
</dbReference>
<dbReference type="PANTHER" id="PTHR13483">
    <property type="entry name" value="BOX C_D SNORNA PROTEIN 1-RELATED"/>
    <property type="match status" value="1"/>
</dbReference>
<dbReference type="Pfam" id="PF25790">
    <property type="entry name" value="BCD1"/>
    <property type="match status" value="1"/>
</dbReference>
<dbReference type="CDD" id="cd23023">
    <property type="entry name" value="zf-HIT_BCD1"/>
    <property type="match status" value="1"/>
</dbReference>
<evidence type="ECO:0000256" key="1">
    <source>
        <dbReference type="ARBA" id="ARBA00022553"/>
    </source>
</evidence>
<dbReference type="GO" id="GO:0000492">
    <property type="term" value="P:box C/D snoRNP assembly"/>
    <property type="evidence" value="ECO:0007669"/>
    <property type="project" value="TreeGrafter"/>
</dbReference>
<dbReference type="GO" id="GO:0005634">
    <property type="term" value="C:nucleus"/>
    <property type="evidence" value="ECO:0007669"/>
    <property type="project" value="TreeGrafter"/>
</dbReference>
<dbReference type="GO" id="GO:0000463">
    <property type="term" value="P:maturation of LSU-rRNA from tricistronic rRNA transcript (SSU-rRNA, 5.8S rRNA, LSU-rRNA)"/>
    <property type="evidence" value="ECO:0007669"/>
    <property type="project" value="TreeGrafter"/>
</dbReference>
<comment type="caution">
    <text evidence="9">The sequence shown here is derived from an EMBL/GenBank/DDBJ whole genome shotgun (WGS) entry which is preliminary data.</text>
</comment>
<evidence type="ECO:0000256" key="3">
    <source>
        <dbReference type="ARBA" id="ARBA00022771"/>
    </source>
</evidence>
<evidence type="ECO:0000256" key="7">
    <source>
        <dbReference type="PROSITE-ProRule" id="PRU00453"/>
    </source>
</evidence>
<accession>A0A9C7UTG3</accession>
<keyword evidence="1" id="KW-0597">Phosphoprotein</keyword>
<name>A0A9C7UTG3_9RHOD</name>
<dbReference type="PROSITE" id="PS51083">
    <property type="entry name" value="ZF_HIT"/>
    <property type="match status" value="1"/>
</dbReference>